<gene>
    <name evidence="3" type="ORF">DXV75_01640</name>
</gene>
<feature type="domain" description="Glycosyl transferase family 1" evidence="1">
    <location>
        <begin position="194"/>
        <end position="349"/>
    </location>
</feature>
<keyword evidence="3" id="KW-0808">Transferase</keyword>
<dbReference type="Gene3D" id="3.40.50.2000">
    <property type="entry name" value="Glycogen Phosphorylase B"/>
    <property type="match status" value="2"/>
</dbReference>
<protein>
    <submittedName>
        <fullName evidence="3">Glycosyltransferase family 4 protein</fullName>
    </submittedName>
</protein>
<keyword evidence="4" id="KW-1185">Reference proteome</keyword>
<feature type="domain" description="Glycosyltransferase subfamily 4-like N-terminal" evidence="2">
    <location>
        <begin position="16"/>
        <end position="182"/>
    </location>
</feature>
<dbReference type="PANTHER" id="PTHR45947">
    <property type="entry name" value="SULFOQUINOVOSYL TRANSFERASE SQD2"/>
    <property type="match status" value="1"/>
</dbReference>
<dbReference type="InterPro" id="IPR028098">
    <property type="entry name" value="Glyco_trans_4-like_N"/>
</dbReference>
<name>A0A3D8ME92_9ALTE</name>
<evidence type="ECO:0000313" key="3">
    <source>
        <dbReference type="EMBL" id="RDV29189.1"/>
    </source>
</evidence>
<dbReference type="RefSeq" id="WP_115591479.1">
    <property type="nucleotide sequence ID" value="NZ_QRHA01000001.1"/>
</dbReference>
<dbReference type="OrthoDB" id="4611853at2"/>
<evidence type="ECO:0000259" key="1">
    <source>
        <dbReference type="Pfam" id="PF00534"/>
    </source>
</evidence>
<dbReference type="Proteomes" id="UP000256561">
    <property type="component" value="Unassembled WGS sequence"/>
</dbReference>
<proteinExistence type="predicted"/>
<dbReference type="AlphaFoldDB" id="A0A3D8ME92"/>
<evidence type="ECO:0000313" key="4">
    <source>
        <dbReference type="Proteomes" id="UP000256561"/>
    </source>
</evidence>
<organism evidence="3 4">
    <name type="scientific">Alteromonas aestuariivivens</name>
    <dbReference type="NCBI Taxonomy" id="1938339"/>
    <lineage>
        <taxon>Bacteria</taxon>
        <taxon>Pseudomonadati</taxon>
        <taxon>Pseudomonadota</taxon>
        <taxon>Gammaproteobacteria</taxon>
        <taxon>Alteromonadales</taxon>
        <taxon>Alteromonadaceae</taxon>
        <taxon>Alteromonas/Salinimonas group</taxon>
        <taxon>Alteromonas</taxon>
    </lineage>
</organism>
<dbReference type="Pfam" id="PF13439">
    <property type="entry name" value="Glyco_transf_4"/>
    <property type="match status" value="1"/>
</dbReference>
<sequence length="387" mass="42919">MKKVLVLTENFPPIEGGSGRWFWELYSRLPREQVLIVAHSEDGASKFDQSHNLNIIRMPLRCPEWGLKSLTGLKFYFQTIRQLRSIIKQNGITEIHCGRVIHEGVTAWLLNLVFGIPYRCFVHGEDVECAASSREQAWLVRQVCKRARNLICNSQNSAGLVESLGFGNAGQCAVLNPGVDTNQFLPAAPDLDFRAQMGWTDKTVLLTVGRLQQRKGQDYLIEAMPALLKRKPDLFYAIVGRGEQHQNLLGKIQQLGLESKVVVYTNLDDLQLVKCYQQCDLFVLPNRTIGGDIEGFGMVLVEAQACGKPVVAGNSGGTAEALADSETGSIIDAATVASIEKGIGEVLESLPVMDASRQRQLHDKTAIKFGWKGHVKKFSRLVNWDAD</sequence>
<evidence type="ECO:0000259" key="2">
    <source>
        <dbReference type="Pfam" id="PF13439"/>
    </source>
</evidence>
<dbReference type="CDD" id="cd03801">
    <property type="entry name" value="GT4_PimA-like"/>
    <property type="match status" value="1"/>
</dbReference>
<accession>A0A3D8ME92</accession>
<dbReference type="InterPro" id="IPR050194">
    <property type="entry name" value="Glycosyltransferase_grp1"/>
</dbReference>
<dbReference type="PANTHER" id="PTHR45947:SF3">
    <property type="entry name" value="SULFOQUINOVOSYL TRANSFERASE SQD2"/>
    <property type="match status" value="1"/>
</dbReference>
<dbReference type="Pfam" id="PF00534">
    <property type="entry name" value="Glycos_transf_1"/>
    <property type="match status" value="1"/>
</dbReference>
<comment type="caution">
    <text evidence="3">The sequence shown here is derived from an EMBL/GenBank/DDBJ whole genome shotgun (WGS) entry which is preliminary data.</text>
</comment>
<dbReference type="SUPFAM" id="SSF53756">
    <property type="entry name" value="UDP-Glycosyltransferase/glycogen phosphorylase"/>
    <property type="match status" value="1"/>
</dbReference>
<dbReference type="InterPro" id="IPR001296">
    <property type="entry name" value="Glyco_trans_1"/>
</dbReference>
<dbReference type="EMBL" id="QRHA01000001">
    <property type="protein sequence ID" value="RDV29189.1"/>
    <property type="molecule type" value="Genomic_DNA"/>
</dbReference>
<dbReference type="GO" id="GO:0016758">
    <property type="term" value="F:hexosyltransferase activity"/>
    <property type="evidence" value="ECO:0007669"/>
    <property type="project" value="TreeGrafter"/>
</dbReference>
<reference evidence="4" key="1">
    <citation type="submission" date="2018-08" db="EMBL/GenBank/DDBJ databases">
        <authorList>
            <person name="Zhang J."/>
            <person name="Du Z.-J."/>
        </authorList>
    </citation>
    <scope>NUCLEOTIDE SEQUENCE [LARGE SCALE GENOMIC DNA]</scope>
    <source>
        <strain evidence="4">KCTC 52655</strain>
    </source>
</reference>